<feature type="region of interest" description="Disordered" evidence="3">
    <location>
        <begin position="533"/>
        <end position="556"/>
    </location>
</feature>
<dbReference type="GO" id="GO:0019509">
    <property type="term" value="P:L-methionine salvage from methylthioadenosine"/>
    <property type="evidence" value="ECO:0007669"/>
    <property type="project" value="TreeGrafter"/>
</dbReference>
<evidence type="ECO:0000259" key="4">
    <source>
        <dbReference type="PROSITE" id="PS51462"/>
    </source>
</evidence>
<accession>A0A0N1P1Q0</accession>
<dbReference type="OrthoDB" id="206213at2759"/>
<evidence type="ECO:0000256" key="2">
    <source>
        <dbReference type="RuleBase" id="RU003814"/>
    </source>
</evidence>
<evidence type="ECO:0000256" key="1">
    <source>
        <dbReference type="ARBA" id="ARBA00007251"/>
    </source>
</evidence>
<dbReference type="STRING" id="1664694.A0A0N1P1Q0"/>
<dbReference type="InterPro" id="IPR000649">
    <property type="entry name" value="IF-2B-related"/>
</dbReference>
<dbReference type="SUPFAM" id="SSF100950">
    <property type="entry name" value="NagB/RpiA/CoA transferase-like"/>
    <property type="match status" value="1"/>
</dbReference>
<dbReference type="Gene3D" id="3.40.50.10470">
    <property type="entry name" value="Translation initiation factor eif-2b, domain 2"/>
    <property type="match status" value="1"/>
</dbReference>
<dbReference type="SUPFAM" id="SSF55811">
    <property type="entry name" value="Nudix"/>
    <property type="match status" value="1"/>
</dbReference>
<dbReference type="GeneID" id="28742065"/>
<evidence type="ECO:0000313" key="6">
    <source>
        <dbReference type="Proteomes" id="UP000038010"/>
    </source>
</evidence>
<dbReference type="InterPro" id="IPR015797">
    <property type="entry name" value="NUDIX_hydrolase-like_dom_sf"/>
</dbReference>
<dbReference type="AlphaFoldDB" id="A0A0N1P1Q0"/>
<dbReference type="RefSeq" id="XP_018002443.1">
    <property type="nucleotide sequence ID" value="XM_018150185.1"/>
</dbReference>
<dbReference type="PANTHER" id="PTHR43475:SF3">
    <property type="entry name" value="TRANSLATION INITIATION FACTOR EIF-2B SUBUNIT FAMILY PROTEIN (AFU_ORTHOLOGUE AFUA_2G14290)"/>
    <property type="match status" value="1"/>
</dbReference>
<dbReference type="InterPro" id="IPR000086">
    <property type="entry name" value="NUDIX_hydrolase_dom"/>
</dbReference>
<dbReference type="PANTHER" id="PTHR43475">
    <property type="entry name" value="METHYLTHIORIBOSE-1-PHOSPHATE ISOMERASE"/>
    <property type="match status" value="1"/>
</dbReference>
<evidence type="ECO:0000256" key="3">
    <source>
        <dbReference type="SAM" id="MobiDB-lite"/>
    </source>
</evidence>
<dbReference type="Gene3D" id="3.90.79.10">
    <property type="entry name" value="Nucleoside Triphosphate Pyrophosphohydrolase"/>
    <property type="match status" value="1"/>
</dbReference>
<dbReference type="Pfam" id="PF00293">
    <property type="entry name" value="NUDIX"/>
    <property type="match status" value="1"/>
</dbReference>
<keyword evidence="6" id="KW-1185">Reference proteome</keyword>
<dbReference type="VEuPathDB" id="FungiDB:AB675_9633"/>
<dbReference type="EMBL" id="LFJN01000007">
    <property type="protein sequence ID" value="KPI42480.1"/>
    <property type="molecule type" value="Genomic_DNA"/>
</dbReference>
<dbReference type="GO" id="GO:0046523">
    <property type="term" value="F:S-methyl-5-thioribose-1-phosphate isomerase activity"/>
    <property type="evidence" value="ECO:0007669"/>
    <property type="project" value="TreeGrafter"/>
</dbReference>
<sequence length="675" mass="73039">MKHRSVVASFFFGPPSSSEGIARKVALFRRSHHPNVRSYQGKLAPISGSIDHGVDSSPVAAAKREIREETRLDPDRDLRLDFVGPPFSFADEDAGRSWTVHPFGWTLLANEDSIVLDWEHDEWRWYYVGAVLGTADKAGGLLDQCVPRIEQSLRRVYHGPGGIFGRGGIFHPTRPAGEVFCNGMNLLRDDRDNGASVLATNAVRCLKEFAEAYIANESSIYLEDNRRLVGRLRIAGYHLAYNARPSMSAAISSAVVDALDAMSTAMAQEDNRHSANIVESLASSASPQSTLSEPVVESFESGMSRKVRRSDPIVESLASTISRRSRMSEEVCQIFTKYVCQPDRLKDGHVDIVTLSSSSTIEKAFMDLITTASAGHYLIGRAADRAVALPTVINISVLESRPRCEGAALAARLIDFVQRLGPHRSTNPIDNHDTGSKQAKLTVNIKLVPDSHIMGLLLAHETQRSGPSDTSTQQYLILGADRISEDGSVLNKTLSASAAVLAKTLCPDTTEVIVVSDTDKIAPAFISGRAATAANPSDFTDQESKAGEQSADNADAYNGATNKAATQEHTNEQGAVSDVLGAYAATAGFKGADKALLEGTAGVTRAIEGVPGLNMSLTVENSVFEWVSSKYIDTYLTEHGVMDKAEIHERSKAKATLEAKAFDGLYDEISMRAMY</sequence>
<dbReference type="Proteomes" id="UP000038010">
    <property type="component" value="Unassembled WGS sequence"/>
</dbReference>
<proteinExistence type="inferred from homology"/>
<organism evidence="5 6">
    <name type="scientific">Cyphellophora attinorum</name>
    <dbReference type="NCBI Taxonomy" id="1664694"/>
    <lineage>
        <taxon>Eukaryota</taxon>
        <taxon>Fungi</taxon>
        <taxon>Dikarya</taxon>
        <taxon>Ascomycota</taxon>
        <taxon>Pezizomycotina</taxon>
        <taxon>Eurotiomycetes</taxon>
        <taxon>Chaetothyriomycetidae</taxon>
        <taxon>Chaetothyriales</taxon>
        <taxon>Cyphellophoraceae</taxon>
        <taxon>Cyphellophora</taxon>
    </lineage>
</organism>
<dbReference type="InterPro" id="IPR042529">
    <property type="entry name" value="IF_2B-like_C"/>
</dbReference>
<comment type="caution">
    <text evidence="5">The sequence shown here is derived from an EMBL/GenBank/DDBJ whole genome shotgun (WGS) entry which is preliminary data.</text>
</comment>
<name>A0A0N1P1Q0_9EURO</name>
<dbReference type="InterPro" id="IPR037171">
    <property type="entry name" value="NagB/RpiA_transferase-like"/>
</dbReference>
<feature type="domain" description="Nudix hydrolase" evidence="4">
    <location>
        <begin position="1"/>
        <end position="158"/>
    </location>
</feature>
<dbReference type="PROSITE" id="PS51462">
    <property type="entry name" value="NUDIX"/>
    <property type="match status" value="1"/>
</dbReference>
<protein>
    <recommendedName>
        <fullName evidence="4">Nudix hydrolase domain-containing protein</fullName>
    </recommendedName>
</protein>
<reference evidence="5 6" key="1">
    <citation type="submission" date="2015-06" db="EMBL/GenBank/DDBJ databases">
        <title>Draft genome of the ant-associated black yeast Phialophora attae CBS 131958.</title>
        <authorList>
            <person name="Moreno L.F."/>
            <person name="Stielow B.J."/>
            <person name="de Hoog S."/>
            <person name="Vicente V.A."/>
            <person name="Weiss V.A."/>
            <person name="de Vries M."/>
            <person name="Cruz L.M."/>
            <person name="Souza E.M."/>
        </authorList>
    </citation>
    <scope>NUCLEOTIDE SEQUENCE [LARGE SCALE GENOMIC DNA]</scope>
    <source>
        <strain evidence="5 6">CBS 131958</strain>
    </source>
</reference>
<dbReference type="Pfam" id="PF01008">
    <property type="entry name" value="IF-2B"/>
    <property type="match status" value="1"/>
</dbReference>
<evidence type="ECO:0000313" key="5">
    <source>
        <dbReference type="EMBL" id="KPI42480.1"/>
    </source>
</evidence>
<comment type="similarity">
    <text evidence="1 2">Belongs to the eIF-2B alpha/beta/delta subunits family.</text>
</comment>
<gene>
    <name evidence="5" type="ORF">AB675_9633</name>
</gene>